<dbReference type="RefSeq" id="WP_169640618.1">
    <property type="nucleotide sequence ID" value="NZ_CP048788.1"/>
</dbReference>
<evidence type="ECO:0000313" key="3">
    <source>
        <dbReference type="Proteomes" id="UP000503308"/>
    </source>
</evidence>
<name>A0A858SUA4_9RHOB</name>
<sequence length="225" mass="24452">MKPVRLILAIGIAALLSACGASDYTTRNAPFETTEPTLEFAATGPSGFDFEEAVSSYNVTKVNVAVPRSLIVSEANRYYPKGDIVWREDPVGDRHAQVAAIFEDAMARGTSDVKGAVPVIVDVQVMRFHALTEKTRYTVGGIHSIKFGLSIRSAETGLLLEKPRVVQADLVGFGGQKAINAMAQGQTQKVRITDHLANVIRKELTEPEGYENPKLGLIQTLNNRI</sequence>
<dbReference type="PROSITE" id="PS51257">
    <property type="entry name" value="PROKAR_LIPOPROTEIN"/>
    <property type="match status" value="1"/>
</dbReference>
<feature type="signal peptide" evidence="1">
    <location>
        <begin position="1"/>
        <end position="21"/>
    </location>
</feature>
<dbReference type="Proteomes" id="UP000503308">
    <property type="component" value="Chromosome"/>
</dbReference>
<evidence type="ECO:0000256" key="1">
    <source>
        <dbReference type="SAM" id="SignalP"/>
    </source>
</evidence>
<evidence type="ECO:0008006" key="4">
    <source>
        <dbReference type="Google" id="ProtNLM"/>
    </source>
</evidence>
<dbReference type="InterPro" id="IPR046705">
    <property type="entry name" value="DUF6778"/>
</dbReference>
<dbReference type="KEGG" id="rpon:G3256_09625"/>
<dbReference type="Pfam" id="PF20569">
    <property type="entry name" value="DUF6778"/>
    <property type="match status" value="1"/>
</dbReference>
<keyword evidence="1" id="KW-0732">Signal</keyword>
<proteinExistence type="predicted"/>
<keyword evidence="3" id="KW-1185">Reference proteome</keyword>
<organism evidence="2 3">
    <name type="scientific">Roseobacter ponti</name>
    <dbReference type="NCBI Taxonomy" id="1891787"/>
    <lineage>
        <taxon>Bacteria</taxon>
        <taxon>Pseudomonadati</taxon>
        <taxon>Pseudomonadota</taxon>
        <taxon>Alphaproteobacteria</taxon>
        <taxon>Rhodobacterales</taxon>
        <taxon>Roseobacteraceae</taxon>
        <taxon>Roseobacter</taxon>
    </lineage>
</organism>
<dbReference type="EMBL" id="CP048788">
    <property type="protein sequence ID" value="QJF51402.1"/>
    <property type="molecule type" value="Genomic_DNA"/>
</dbReference>
<dbReference type="AlphaFoldDB" id="A0A858SUA4"/>
<protein>
    <recommendedName>
        <fullName evidence="4">Lipoprotein</fullName>
    </recommendedName>
</protein>
<reference evidence="2 3" key="1">
    <citation type="submission" date="2020-02" db="EMBL/GenBank/DDBJ databases">
        <title>Genome sequence of Roseobacter ponti.</title>
        <authorList>
            <person name="Hollensteiner J."/>
            <person name="Schneider D."/>
            <person name="Poehlein A."/>
            <person name="Daniel R."/>
        </authorList>
    </citation>
    <scope>NUCLEOTIDE SEQUENCE [LARGE SCALE GENOMIC DNA]</scope>
    <source>
        <strain evidence="2 3">DSM 106830</strain>
    </source>
</reference>
<evidence type="ECO:0000313" key="2">
    <source>
        <dbReference type="EMBL" id="QJF51402.1"/>
    </source>
</evidence>
<feature type="chain" id="PRO_5032337854" description="Lipoprotein" evidence="1">
    <location>
        <begin position="22"/>
        <end position="225"/>
    </location>
</feature>
<accession>A0A858SUA4</accession>
<gene>
    <name evidence="2" type="ORF">G3256_09625</name>
</gene>